<keyword evidence="2" id="KW-1185">Reference proteome</keyword>
<accession>A0A060BGT3</accession>
<protein>
    <submittedName>
        <fullName evidence="1">Putative phage protein</fullName>
    </submittedName>
</protein>
<evidence type="ECO:0000313" key="2">
    <source>
        <dbReference type="Proteomes" id="UP000204596"/>
    </source>
</evidence>
<evidence type="ECO:0000313" key="1">
    <source>
        <dbReference type="EMBL" id="AIA83120.1"/>
    </source>
</evidence>
<name>A0A060BGT3_9CAUD</name>
<sequence length="65" mass="7539">MKTITTKKFGGIFDIYKDIHGGSSIFLTNEELYYIDEEAEEAIYSITETTSDIIGGRWFEFEFNI</sequence>
<dbReference type="KEGG" id="vg:26673026"/>
<dbReference type="EMBL" id="KJ183191">
    <property type="protein sequence ID" value="AIA83120.1"/>
    <property type="molecule type" value="Genomic_DNA"/>
</dbReference>
<organism evidence="1 2">
    <name type="scientific">Podophage Lau218</name>
    <dbReference type="NCBI Taxonomy" id="2784187"/>
    <lineage>
        <taxon>Viruses</taxon>
        <taxon>Duplodnaviria</taxon>
        <taxon>Heunggongvirae</taxon>
        <taxon>Uroviricota</taxon>
        <taxon>Caudoviricetes</taxon>
        <taxon>Autographivirales</taxon>
        <taxon>Lauvirus</taxon>
        <taxon>Lauvirus lau218</taxon>
    </lineage>
</organism>
<dbReference type="Proteomes" id="UP000204596">
    <property type="component" value="Segment"/>
</dbReference>
<proteinExistence type="predicted"/>
<reference evidence="1 2" key="1">
    <citation type="submission" date="2014-01" db="EMBL/GenBank/DDBJ databases">
        <title>Sulfur oxidation genes in diverse deep-sea viruses.</title>
        <authorList>
            <person name="Anantharaman K."/>
            <person name="Duhaime M.B."/>
            <person name="Breier J.A."/>
            <person name="Toner B.M."/>
            <person name="Dick G.J."/>
        </authorList>
    </citation>
    <scope>NUCLEOTIDE SEQUENCE [LARGE SCALE GENOMIC DNA]</scope>
    <source>
        <strain evidence="1 2">Abe</strain>
    </source>
</reference>
<dbReference type="RefSeq" id="YP_009042136.1">
    <property type="nucleotide sequence ID" value="NC_024329.1"/>
</dbReference>
<dbReference type="GeneID" id="26673026"/>